<proteinExistence type="predicted"/>
<organism evidence="3">
    <name type="scientific">uncultured Caudovirales phage</name>
    <dbReference type="NCBI Taxonomy" id="2100421"/>
    <lineage>
        <taxon>Viruses</taxon>
        <taxon>Duplodnaviria</taxon>
        <taxon>Heunggongvirae</taxon>
        <taxon>Uroviricota</taxon>
        <taxon>Caudoviricetes</taxon>
        <taxon>Peduoviridae</taxon>
        <taxon>Maltschvirus</taxon>
        <taxon>Maltschvirus maltsch</taxon>
    </lineage>
</organism>
<keyword evidence="1" id="KW-0175">Coiled coil</keyword>
<protein>
    <submittedName>
        <fullName evidence="3">Uncharacterized protein</fullName>
    </submittedName>
</protein>
<feature type="coiled-coil region" evidence="1">
    <location>
        <begin position="59"/>
        <end position="93"/>
    </location>
</feature>
<accession>A0A6J5NX27</accession>
<feature type="compositionally biased region" description="Pro residues" evidence="2">
    <location>
        <begin position="192"/>
        <end position="205"/>
    </location>
</feature>
<reference evidence="3" key="1">
    <citation type="submission" date="2020-04" db="EMBL/GenBank/DDBJ databases">
        <authorList>
            <person name="Chiriac C."/>
            <person name="Salcher M."/>
            <person name="Ghai R."/>
            <person name="Kavagutti S V."/>
        </authorList>
    </citation>
    <scope>NUCLEOTIDE SEQUENCE</scope>
</reference>
<feature type="compositionally biased region" description="Low complexity" evidence="2">
    <location>
        <begin position="25"/>
        <end position="43"/>
    </location>
</feature>
<evidence type="ECO:0000256" key="2">
    <source>
        <dbReference type="SAM" id="MobiDB-lite"/>
    </source>
</evidence>
<gene>
    <name evidence="3" type="ORF">UFOVP777_4</name>
</gene>
<evidence type="ECO:0000313" key="3">
    <source>
        <dbReference type="EMBL" id="CAB4161821.1"/>
    </source>
</evidence>
<sequence>MLSPEQRAAFSAKLDASESADESTETSTVQTQEQQETPPASTTVSGQSNERAPVPFTRFAKVNSRMTAAEARAAKAEQELAELRSKFDGGSDKPVKSYLDELIEQEASASGKSTANDELVSRLTDLERAHAATLLDKTLLQAQKDYPDLPEDILLAAIGAKLSVEDAVTIWDDMKQKVLKNHAPAQVRQAPATPPIPGKVPPMGSPRPRTLEEAHVAFRRHLQGQA</sequence>
<name>A0A6J5NX27_9CAUD</name>
<evidence type="ECO:0000256" key="1">
    <source>
        <dbReference type="SAM" id="Coils"/>
    </source>
</evidence>
<feature type="region of interest" description="Disordered" evidence="2">
    <location>
        <begin position="183"/>
        <end position="208"/>
    </location>
</feature>
<feature type="region of interest" description="Disordered" evidence="2">
    <location>
        <begin position="1"/>
        <end position="55"/>
    </location>
</feature>
<dbReference type="EMBL" id="LR796723">
    <property type="protein sequence ID" value="CAB4161821.1"/>
    <property type="molecule type" value="Genomic_DNA"/>
</dbReference>